<feature type="region of interest" description="Disordered" evidence="1">
    <location>
        <begin position="363"/>
        <end position="386"/>
    </location>
</feature>
<dbReference type="SUPFAM" id="SSF81901">
    <property type="entry name" value="HCP-like"/>
    <property type="match status" value="1"/>
</dbReference>
<dbReference type="Proteomes" id="UP001268542">
    <property type="component" value="Unassembled WGS sequence"/>
</dbReference>
<reference evidence="3 4" key="1">
    <citation type="submission" date="2023-08" db="EMBL/GenBank/DDBJ databases">
        <title>Nocardioides seae sp. nov., a bacterium isolated from a soil.</title>
        <authorList>
            <person name="Wang X."/>
        </authorList>
    </citation>
    <scope>NUCLEOTIDE SEQUENCE [LARGE SCALE GENOMIC DNA]</scope>
    <source>
        <strain evidence="3 4">YZH12</strain>
    </source>
</reference>
<dbReference type="Gene3D" id="1.25.40.10">
    <property type="entry name" value="Tetratricopeptide repeat domain"/>
    <property type="match status" value="1"/>
</dbReference>
<evidence type="ECO:0000259" key="2">
    <source>
        <dbReference type="Pfam" id="PF24719"/>
    </source>
</evidence>
<dbReference type="PANTHER" id="PTHR43628:SF1">
    <property type="entry name" value="CHITIN SYNTHASE REGULATORY FACTOR 2-RELATED"/>
    <property type="match status" value="1"/>
</dbReference>
<gene>
    <name evidence="3" type="ORF">RDV89_11695</name>
</gene>
<proteinExistence type="predicted"/>
<evidence type="ECO:0000256" key="1">
    <source>
        <dbReference type="SAM" id="MobiDB-lite"/>
    </source>
</evidence>
<name>A0ABU3PWX0_9ACTN</name>
<dbReference type="SMART" id="SM00671">
    <property type="entry name" value="SEL1"/>
    <property type="match status" value="4"/>
</dbReference>
<dbReference type="Pfam" id="PF08238">
    <property type="entry name" value="Sel1"/>
    <property type="match status" value="3"/>
</dbReference>
<evidence type="ECO:0000313" key="4">
    <source>
        <dbReference type="Proteomes" id="UP001268542"/>
    </source>
</evidence>
<dbReference type="EMBL" id="JAVYII010000005">
    <property type="protein sequence ID" value="MDT9593735.1"/>
    <property type="molecule type" value="Genomic_DNA"/>
</dbReference>
<dbReference type="RefSeq" id="WP_315733230.1">
    <property type="nucleotide sequence ID" value="NZ_JAVYII010000005.1"/>
</dbReference>
<sequence>MPARDTSWTTAHPRLLTGIARVLGLDEATVASHSHVEGDVVHAWTPGRGGAQLVAGLDGSIYVRESSHTAAALRVEYAQGARTDPDRLAARPINHAASAVVAMLERLRGTGSTSTAGPTGPEPAELARIFGGRLGATTPEEIEAVLRAAGTGTYALVGVDREVGPGHWYIAHIGRNAGETEDQVNALDPIANTMRPWPPANADAVRWWATGVPASTTQSTPSTPSTPPATVTCVAQAHGHRIWLDTTAGREKWGQMLVDAWARQPADRVQHGKGLWFGFWWTSIHAVDDGFRVSAANLAVPENDKNTWNVDAALDALYQQQYLCDALGIRRQSVNFLATITVETAAWDTPAVHLVRREPTSSTDSGWYVGVGPEPSGPTETLEGRDVHRRRPELVRYLGLPPGYRATWSGSRTERVVAADGRVRIADGAFVQDGAGTQQPAAQQPPAPAQPAQQPAQQPSQPARRSGHRAYDEASDAIADRGASAERLLAAGHGLRDAFARFDHGIGLLPPDALEVMLTAYRRADAAGSEEAAWTWVRRAYFERVASLERAAAARVELLAYDDPSGDAHVLRGWMRFNGYGFPPDPAAVLRDHTTAAERGNADAHFELAVLLGSGQGGVPVDADRSRQHLRAAVDLDHPRALHNLAVGYATGQGAPFDLARALDLYRRAAERGHQRAAFTAGVMTLTGQGTRADEGRAADLFGLAEDLGLDVREEAGHLPPELRDLVLRIVD</sequence>
<organism evidence="3 4">
    <name type="scientific">Nocardioides imazamoxiresistens</name>
    <dbReference type="NCBI Taxonomy" id="3231893"/>
    <lineage>
        <taxon>Bacteria</taxon>
        <taxon>Bacillati</taxon>
        <taxon>Actinomycetota</taxon>
        <taxon>Actinomycetes</taxon>
        <taxon>Propionibacteriales</taxon>
        <taxon>Nocardioidaceae</taxon>
        <taxon>Nocardioides</taxon>
    </lineage>
</organism>
<feature type="domain" description="Imm33-like" evidence="2">
    <location>
        <begin position="319"/>
        <end position="417"/>
    </location>
</feature>
<dbReference type="InterPro" id="IPR006597">
    <property type="entry name" value="Sel1-like"/>
</dbReference>
<keyword evidence="4" id="KW-1185">Reference proteome</keyword>
<dbReference type="InterPro" id="IPR011990">
    <property type="entry name" value="TPR-like_helical_dom_sf"/>
</dbReference>
<evidence type="ECO:0000313" key="3">
    <source>
        <dbReference type="EMBL" id="MDT9593735.1"/>
    </source>
</evidence>
<dbReference type="PANTHER" id="PTHR43628">
    <property type="entry name" value="ACTIVATOR OF C KINASE PROTEIN 1-RELATED"/>
    <property type="match status" value="1"/>
</dbReference>
<feature type="region of interest" description="Disordered" evidence="1">
    <location>
        <begin position="435"/>
        <end position="474"/>
    </location>
</feature>
<protein>
    <submittedName>
        <fullName evidence="3">Tetratricopeptide repeat protein</fullName>
    </submittedName>
</protein>
<dbReference type="InterPro" id="IPR052945">
    <property type="entry name" value="Mitotic_Regulator"/>
</dbReference>
<comment type="caution">
    <text evidence="3">The sequence shown here is derived from an EMBL/GenBank/DDBJ whole genome shotgun (WGS) entry which is preliminary data.</text>
</comment>
<feature type="compositionally biased region" description="Low complexity" evidence="1">
    <location>
        <begin position="450"/>
        <end position="463"/>
    </location>
</feature>
<accession>A0ABU3PWX0</accession>
<dbReference type="InterPro" id="IPR056509">
    <property type="entry name" value="Imm33-like"/>
</dbReference>
<dbReference type="Pfam" id="PF24719">
    <property type="entry name" value="Imm33-like"/>
    <property type="match status" value="1"/>
</dbReference>